<keyword evidence="4" id="KW-1185">Reference proteome</keyword>
<accession>A0A6A5Z153</accession>
<evidence type="ECO:0000256" key="2">
    <source>
        <dbReference type="SAM" id="MobiDB-lite"/>
    </source>
</evidence>
<evidence type="ECO:0000313" key="3">
    <source>
        <dbReference type="EMBL" id="KAF2113189.1"/>
    </source>
</evidence>
<dbReference type="AlphaFoldDB" id="A0A6A5Z153"/>
<feature type="coiled-coil region" evidence="1">
    <location>
        <begin position="119"/>
        <end position="153"/>
    </location>
</feature>
<dbReference type="EMBL" id="ML977328">
    <property type="protein sequence ID" value="KAF2113189.1"/>
    <property type="molecule type" value="Genomic_DNA"/>
</dbReference>
<feature type="compositionally biased region" description="Polar residues" evidence="2">
    <location>
        <begin position="102"/>
        <end position="112"/>
    </location>
</feature>
<evidence type="ECO:0000256" key="1">
    <source>
        <dbReference type="SAM" id="Coils"/>
    </source>
</evidence>
<dbReference type="Proteomes" id="UP000799770">
    <property type="component" value="Unassembled WGS sequence"/>
</dbReference>
<proteinExistence type="predicted"/>
<gene>
    <name evidence="3" type="ORF">BDV96DRAFT_601382</name>
</gene>
<protein>
    <submittedName>
        <fullName evidence="3">Uncharacterized protein</fullName>
    </submittedName>
</protein>
<organism evidence="3 4">
    <name type="scientific">Lophiotrema nucula</name>
    <dbReference type="NCBI Taxonomy" id="690887"/>
    <lineage>
        <taxon>Eukaryota</taxon>
        <taxon>Fungi</taxon>
        <taxon>Dikarya</taxon>
        <taxon>Ascomycota</taxon>
        <taxon>Pezizomycotina</taxon>
        <taxon>Dothideomycetes</taxon>
        <taxon>Pleosporomycetidae</taxon>
        <taxon>Pleosporales</taxon>
        <taxon>Lophiotremataceae</taxon>
        <taxon>Lophiotrema</taxon>
    </lineage>
</organism>
<keyword evidence="1" id="KW-0175">Coiled coil</keyword>
<evidence type="ECO:0000313" key="4">
    <source>
        <dbReference type="Proteomes" id="UP000799770"/>
    </source>
</evidence>
<feature type="compositionally biased region" description="Low complexity" evidence="2">
    <location>
        <begin position="82"/>
        <end position="93"/>
    </location>
</feature>
<feature type="region of interest" description="Disordered" evidence="2">
    <location>
        <begin position="82"/>
        <end position="112"/>
    </location>
</feature>
<reference evidence="3" key="1">
    <citation type="journal article" date="2020" name="Stud. Mycol.">
        <title>101 Dothideomycetes genomes: a test case for predicting lifestyles and emergence of pathogens.</title>
        <authorList>
            <person name="Haridas S."/>
            <person name="Albert R."/>
            <person name="Binder M."/>
            <person name="Bloem J."/>
            <person name="Labutti K."/>
            <person name="Salamov A."/>
            <person name="Andreopoulos B."/>
            <person name="Baker S."/>
            <person name="Barry K."/>
            <person name="Bills G."/>
            <person name="Bluhm B."/>
            <person name="Cannon C."/>
            <person name="Castanera R."/>
            <person name="Culley D."/>
            <person name="Daum C."/>
            <person name="Ezra D."/>
            <person name="Gonzalez J."/>
            <person name="Henrissat B."/>
            <person name="Kuo A."/>
            <person name="Liang C."/>
            <person name="Lipzen A."/>
            <person name="Lutzoni F."/>
            <person name="Magnuson J."/>
            <person name="Mondo S."/>
            <person name="Nolan M."/>
            <person name="Ohm R."/>
            <person name="Pangilinan J."/>
            <person name="Park H.-J."/>
            <person name="Ramirez L."/>
            <person name="Alfaro M."/>
            <person name="Sun H."/>
            <person name="Tritt A."/>
            <person name="Yoshinaga Y."/>
            <person name="Zwiers L.-H."/>
            <person name="Turgeon B."/>
            <person name="Goodwin S."/>
            <person name="Spatafora J."/>
            <person name="Crous P."/>
            <person name="Grigoriev I."/>
        </authorList>
    </citation>
    <scope>NUCLEOTIDE SEQUENCE</scope>
    <source>
        <strain evidence="3">CBS 627.86</strain>
    </source>
</reference>
<sequence length="170" mass="19169">MNTAPTTAAEWLHHAMAALQSNNMARLDQLNALAPQFETTPQGDWARRLCEAWITGDEDKAQSLCKKYLGVDYVLPSIEIDPATPSAATSPSSSDHDAHASNLSGFSSSQTPETACEDCQEYRRKIKNLHQRIRKIKKQGRILEQERNVARKEVKRLKGVVYGKRSNRYR</sequence>
<name>A0A6A5Z153_9PLEO</name>